<accession>A0A183CQH0</accession>
<evidence type="ECO:0000313" key="3">
    <source>
        <dbReference type="WBParaSite" id="GPLIN_001512800"/>
    </source>
</evidence>
<protein>
    <submittedName>
        <fullName evidence="3">BTB domain-containing protein</fullName>
    </submittedName>
</protein>
<dbReference type="PANTHER" id="PTHR31424">
    <property type="entry name" value="PROTEIN CBG23806"/>
    <property type="match status" value="1"/>
</dbReference>
<dbReference type="Proteomes" id="UP000050741">
    <property type="component" value="Unassembled WGS sequence"/>
</dbReference>
<feature type="compositionally biased region" description="Polar residues" evidence="1">
    <location>
        <begin position="63"/>
        <end position="87"/>
    </location>
</feature>
<reference evidence="2" key="1">
    <citation type="submission" date="2014-05" db="EMBL/GenBank/DDBJ databases">
        <title>The genome and life-stage specific transcriptomes of Globodera pallida elucidate key aspects of plant parasitism by a cyst nematode.</title>
        <authorList>
            <person name="Cotton J.A."/>
            <person name="Lilley C.J."/>
            <person name="Jones L.M."/>
            <person name="Kikuchi T."/>
            <person name="Reid A.J."/>
            <person name="Thorpe P."/>
            <person name="Tsai I.J."/>
            <person name="Beasley H."/>
            <person name="Blok V."/>
            <person name="Cock P.J.A."/>
            <person name="Van den Akker S.E."/>
            <person name="Holroyd N."/>
            <person name="Hunt M."/>
            <person name="Mantelin S."/>
            <person name="Naghra H."/>
            <person name="Pain A."/>
            <person name="Palomares-Rius J.E."/>
            <person name="Zarowiecki M."/>
            <person name="Berriman M."/>
            <person name="Jones J.T."/>
            <person name="Urwin P.E."/>
        </authorList>
    </citation>
    <scope>NUCLEOTIDE SEQUENCE [LARGE SCALE GENOMIC DNA]</scope>
    <source>
        <strain evidence="2">Lindley</strain>
    </source>
</reference>
<feature type="region of interest" description="Disordered" evidence="1">
    <location>
        <begin position="200"/>
        <end position="219"/>
    </location>
</feature>
<evidence type="ECO:0000313" key="2">
    <source>
        <dbReference type="Proteomes" id="UP000050741"/>
    </source>
</evidence>
<reference evidence="3" key="2">
    <citation type="submission" date="2016-06" db="UniProtKB">
        <authorList>
            <consortium name="WormBaseParasite"/>
        </authorList>
    </citation>
    <scope>IDENTIFICATION</scope>
</reference>
<dbReference type="InterPro" id="IPR011333">
    <property type="entry name" value="SKP1/BTB/POZ_sf"/>
</dbReference>
<feature type="region of interest" description="Disordered" evidence="1">
    <location>
        <begin position="320"/>
        <end position="340"/>
    </location>
</feature>
<name>A0A183CQH0_GLOPA</name>
<dbReference type="AlphaFoldDB" id="A0A183CQH0"/>
<dbReference type="Gene3D" id="3.30.710.10">
    <property type="entry name" value="Potassium Channel Kv1.1, Chain A"/>
    <property type="match status" value="1"/>
</dbReference>
<feature type="compositionally biased region" description="Polar residues" evidence="1">
    <location>
        <begin position="203"/>
        <end position="219"/>
    </location>
</feature>
<feature type="region of interest" description="Disordered" evidence="1">
    <location>
        <begin position="1"/>
        <end position="87"/>
    </location>
</feature>
<keyword evidence="2" id="KW-1185">Reference proteome</keyword>
<dbReference type="WBParaSite" id="GPLIN_001512800">
    <property type="protein sequence ID" value="GPLIN_001512800"/>
    <property type="gene ID" value="GPLIN_001512800"/>
</dbReference>
<feature type="compositionally biased region" description="Low complexity" evidence="1">
    <location>
        <begin position="1"/>
        <end position="26"/>
    </location>
</feature>
<evidence type="ECO:0000256" key="1">
    <source>
        <dbReference type="SAM" id="MobiDB-lite"/>
    </source>
</evidence>
<dbReference type="PANTHER" id="PTHR31424:SF3">
    <property type="entry name" value="RING-TYPE DOMAIN-CONTAINING PROTEIN"/>
    <property type="match status" value="1"/>
</dbReference>
<sequence>MDLRATAAAAAEENGASNGGSSSSTSHVGANVTAGNGGTQYSSSAPSTFNSFQQFQQQQQNSLDEPNSSRRSAFGNNGTTSNDQQRNQNTFKADAAGGDVSLTSRLNAFRLKDVGCDVAFVVGEEKEQLKAHKLVLGANFLPFLRNVLWAIRLGSNWHGNSTDCARISMLDELRHKNRIMEQQLRKQTLANKLLRDHLRTQRQRSTSLERSTSASQQRRVLANISNTPTGPNTQTRKLQVEKDLLFTLESGITFRAREALKRNFAGQNMDVWASTRAVKRLKKELAEGSSFAWTGEGESRALICTNIRAMLEGRLQATFPPAQPIRQPNRPCADRRQKRRWPSSNDKIGLIIGNVDQPNSPKNLSLLAIYFGHDDRKNLQARLCTVFEQVNELKMVSFVYEGRRWTVPTQLLLCADLKFTSALLGHQGAASTFPCPLCTARRGNLQDRIIGPRPSPPPSIDSYIAPPLVAIHLNDVVPPSFHLLHGNGQRLIDAICAEADDYDCGEEVRKRLKEAGVRRHPRTKQFTGKRLLAVCEISFLQGRTFSAYWTIQILAT</sequence>
<organism evidence="2 3">
    <name type="scientific">Globodera pallida</name>
    <name type="common">Potato cyst nematode worm</name>
    <name type="synonym">Heterodera pallida</name>
    <dbReference type="NCBI Taxonomy" id="36090"/>
    <lineage>
        <taxon>Eukaryota</taxon>
        <taxon>Metazoa</taxon>
        <taxon>Ecdysozoa</taxon>
        <taxon>Nematoda</taxon>
        <taxon>Chromadorea</taxon>
        <taxon>Rhabditida</taxon>
        <taxon>Tylenchina</taxon>
        <taxon>Tylenchomorpha</taxon>
        <taxon>Tylenchoidea</taxon>
        <taxon>Heteroderidae</taxon>
        <taxon>Heteroderinae</taxon>
        <taxon>Globodera</taxon>
    </lineage>
</organism>
<proteinExistence type="predicted"/>
<dbReference type="Pfam" id="PF06918">
    <property type="entry name" value="DUF1280"/>
    <property type="match status" value="1"/>
</dbReference>
<dbReference type="InterPro" id="IPR009689">
    <property type="entry name" value="DUF1280"/>
</dbReference>
<feature type="compositionally biased region" description="Low complexity" evidence="1">
    <location>
        <begin position="49"/>
        <end position="62"/>
    </location>
</feature>
<feature type="compositionally biased region" description="Polar residues" evidence="1">
    <location>
        <begin position="39"/>
        <end position="48"/>
    </location>
</feature>